<reference evidence="1 2" key="1">
    <citation type="submission" date="2018-05" db="EMBL/GenBank/DDBJ databases">
        <title>Streptomyces venezuelae.</title>
        <authorList>
            <person name="Kim W."/>
            <person name="Lee N."/>
            <person name="Cho B.-K."/>
        </authorList>
    </citation>
    <scope>NUCLEOTIDE SEQUENCE [LARGE SCALE GENOMIC DNA]</scope>
    <source>
        <strain evidence="1 2">ATCC 14584</strain>
    </source>
</reference>
<evidence type="ECO:0000313" key="1">
    <source>
        <dbReference type="EMBL" id="QES38267.1"/>
    </source>
</evidence>
<dbReference type="Proteomes" id="UP000322927">
    <property type="component" value="Chromosome"/>
</dbReference>
<sequence length="112" mass="12412">MHPGWGDIHRLAMLVRADREVCDVWVHEDGTVHRVKPHLLLLDTSVMRRSSSTPGRAPGSGAGTAPRWLRWTVADHLAHCESGPGEGPVDRFAQQDLFDVTQLRDADAELRG</sequence>
<protein>
    <submittedName>
        <fullName evidence="1">Uncharacterized protein</fullName>
    </submittedName>
</protein>
<proteinExistence type="predicted"/>
<dbReference type="AlphaFoldDB" id="A0A5P2C7A5"/>
<name>A0A5P2C7A5_STRVZ</name>
<accession>A0A5P2C7A5</accession>
<gene>
    <name evidence="1" type="ORF">DEJ48_36915</name>
</gene>
<dbReference type="EMBL" id="CP029192">
    <property type="protein sequence ID" value="QES38267.1"/>
    <property type="molecule type" value="Genomic_DNA"/>
</dbReference>
<evidence type="ECO:0000313" key="2">
    <source>
        <dbReference type="Proteomes" id="UP000322927"/>
    </source>
</evidence>
<organism evidence="1 2">
    <name type="scientific">Streptomyces venezuelae</name>
    <dbReference type="NCBI Taxonomy" id="54571"/>
    <lineage>
        <taxon>Bacteria</taxon>
        <taxon>Bacillati</taxon>
        <taxon>Actinomycetota</taxon>
        <taxon>Actinomycetes</taxon>
        <taxon>Kitasatosporales</taxon>
        <taxon>Streptomycetaceae</taxon>
        <taxon>Streptomyces</taxon>
    </lineage>
</organism>